<reference evidence="6" key="3">
    <citation type="submission" date="2018-08" db="UniProtKB">
        <authorList>
            <consortium name="EnsemblPlants"/>
        </authorList>
    </citation>
    <scope>IDENTIFICATION</scope>
    <source>
        <strain evidence="6">Yugu1</strain>
    </source>
</reference>
<dbReference type="EMBL" id="CM003531">
    <property type="protein sequence ID" value="RCV21693.1"/>
    <property type="molecule type" value="Genomic_DNA"/>
</dbReference>
<dbReference type="Proteomes" id="UP000004995">
    <property type="component" value="Unassembled WGS sequence"/>
</dbReference>
<dbReference type="OrthoDB" id="664730at2759"/>
<dbReference type="InterPro" id="IPR016024">
    <property type="entry name" value="ARM-type_fold"/>
</dbReference>
<gene>
    <name evidence="5" type="ORF">SETIT_4G158000v2</name>
</gene>
<dbReference type="EMBL" id="AGNK02002474">
    <property type="status" value="NOT_ANNOTATED_CDS"/>
    <property type="molecule type" value="Genomic_DNA"/>
</dbReference>
<dbReference type="HOGENOM" id="CLU_015612_0_0_1"/>
<evidence type="ECO:0000256" key="1">
    <source>
        <dbReference type="ARBA" id="ARBA00004123"/>
    </source>
</evidence>
<dbReference type="EnsemblPlants" id="KQL10687">
    <property type="protein sequence ID" value="KQL10687"/>
    <property type="gene ID" value="SETIT_008222mg"/>
</dbReference>
<evidence type="ECO:0000313" key="6">
    <source>
        <dbReference type="EnsemblPlants" id="KQL10687"/>
    </source>
</evidence>
<evidence type="ECO:0000256" key="3">
    <source>
        <dbReference type="ARBA" id="ARBA00023242"/>
    </source>
</evidence>
<dbReference type="Pfam" id="PF08167">
    <property type="entry name" value="RIX1"/>
    <property type="match status" value="1"/>
</dbReference>
<keyword evidence="3" id="KW-0539">Nucleus</keyword>
<protein>
    <recommendedName>
        <fullName evidence="4">Pre-rRNA-processing protein RIX1 N-terminal domain-containing protein</fullName>
    </recommendedName>
</protein>
<evidence type="ECO:0000313" key="5">
    <source>
        <dbReference type="EMBL" id="RCV21693.1"/>
    </source>
</evidence>
<reference evidence="5 7" key="1">
    <citation type="journal article" date="2012" name="Nat. Biotechnol.">
        <title>Reference genome sequence of the model plant Setaria.</title>
        <authorList>
            <person name="Bennetzen J.L."/>
            <person name="Schmutz J."/>
            <person name="Wang H."/>
            <person name="Percifield R."/>
            <person name="Hawkins J."/>
            <person name="Pontaroli A.C."/>
            <person name="Estep M."/>
            <person name="Feng L."/>
            <person name="Vaughn J.N."/>
            <person name="Grimwood J."/>
            <person name="Jenkins J."/>
            <person name="Barry K."/>
            <person name="Lindquist E."/>
            <person name="Hellsten U."/>
            <person name="Deshpande S."/>
            <person name="Wang X."/>
            <person name="Wu X."/>
            <person name="Mitros T."/>
            <person name="Triplett J."/>
            <person name="Yang X."/>
            <person name="Ye C.Y."/>
            <person name="Mauro-Herrera M."/>
            <person name="Wang L."/>
            <person name="Li P."/>
            <person name="Sharma M."/>
            <person name="Sharma R."/>
            <person name="Ronald P.C."/>
            <person name="Panaud O."/>
            <person name="Kellogg E.A."/>
            <person name="Brutnell T.P."/>
            <person name="Doust A.N."/>
            <person name="Tuskan G.A."/>
            <person name="Rokhsar D."/>
            <person name="Devos K.M."/>
        </authorList>
    </citation>
    <scope>NUCLEOTIDE SEQUENCE [LARGE SCALE GENOMIC DNA]</scope>
    <source>
        <strain evidence="7">cv. Yugu1</strain>
        <strain evidence="5">Yugu1</strain>
    </source>
</reference>
<reference evidence="5" key="2">
    <citation type="submission" date="2015-07" db="EMBL/GenBank/DDBJ databases">
        <authorList>
            <person name="Noorani M."/>
        </authorList>
    </citation>
    <scope>NUCLEOTIDE SEQUENCE</scope>
    <source>
        <strain evidence="5">Yugu1</strain>
    </source>
</reference>
<dbReference type="OMA" id="STHHERP"/>
<keyword evidence="7" id="KW-1185">Reference proteome</keyword>
<sequence length="779" mass="86236">MRTKNTPDESPATPHALEQAPRQFILLLTECFKSLHLQWSSLARDCSCPEYYCWVGTSFLGLTIQECCDKRFIKTYSDWFEKVLKKMKEPSCNKMVNMFTCTTMSDLFLRLATFPNLKDEAISFAQKVVKPLLQLLDENGPVAEKAVDLLGLLIKLFPSSVYRHFNNKLASTLALLPYVRFSQCSTSLMIQKLLVMVNNMLNDTFVGLEKEDTDYELMMLLAPPGSKLVPPLGGQTTCGDKHIHSTKKFHAYIVPTISALVHCCSMMLTSPYPAQVINIPVRALVTLIQKVLLIDGSLLLQSNTPLCQELICSEIPTLHSIFLDLLASTIKGMRSSLVPHAGTVVMLIAEYFKKAKLPALRRKLYTIVQLLLSSMGVGMAVQLFQVVVSNIFADLDDDAGSSSYSLRTYPIEATIWSSSKSSDNRRQTQQLQSSIAVSSEPTCNRQLMPPLCVKIAALETLELILNLGGLFNGSWRSEMDLLLIDVATKACYKAGMYEQSPPWTEDPSISDFQLAAFRALLASFLSTHHERPLYLEEGLELFNRGKLETGTELAKFCSHALLALDARIHPRQLHPQYISKIVARDDLGFVSQPSHSVRKHRATDDLGDDCMYRLVSVAIEPVDPLTKDNAVENCTPVEFSGELSMQNDAQQTHIITGEHPPEITAYCLTEEVQAVKMTDGLYGNPSDFGTLGNSIPPDSFSFTPPDFYNPGDETSTKKCILSGDASSRQNVPNHASGTSTAASVCHSEWDSLDPLLDIGDANLDPGFFPDMVDVDPGSD</sequence>
<dbReference type="eggNOG" id="ENOG502QR0U">
    <property type="taxonomic scope" value="Eukaryota"/>
</dbReference>
<dbReference type="InterPro" id="IPR012583">
    <property type="entry name" value="RIX1_N"/>
</dbReference>
<evidence type="ECO:0000259" key="4">
    <source>
        <dbReference type="Pfam" id="PF08167"/>
    </source>
</evidence>
<dbReference type="Gramene" id="KQL10687">
    <property type="protein sequence ID" value="KQL10687"/>
    <property type="gene ID" value="SETIT_008222mg"/>
</dbReference>
<proteinExistence type="inferred from homology"/>
<name>K3Y203_SETIT</name>
<dbReference type="PANTHER" id="PTHR34105">
    <property type="entry name" value="PROLINE-, GLUTAMIC ACID- AND LEUCINE-RICH PROTEIN 1"/>
    <property type="match status" value="1"/>
</dbReference>
<dbReference type="PANTHER" id="PTHR34105:SF1">
    <property type="entry name" value="PROLINE-, GLUTAMIC ACID- AND LEUCINE-RICH PROTEIN 1"/>
    <property type="match status" value="1"/>
</dbReference>
<organism evidence="6 7">
    <name type="scientific">Setaria italica</name>
    <name type="common">Foxtail millet</name>
    <name type="synonym">Panicum italicum</name>
    <dbReference type="NCBI Taxonomy" id="4555"/>
    <lineage>
        <taxon>Eukaryota</taxon>
        <taxon>Viridiplantae</taxon>
        <taxon>Streptophyta</taxon>
        <taxon>Embryophyta</taxon>
        <taxon>Tracheophyta</taxon>
        <taxon>Spermatophyta</taxon>
        <taxon>Magnoliopsida</taxon>
        <taxon>Liliopsida</taxon>
        <taxon>Poales</taxon>
        <taxon>Poaceae</taxon>
        <taxon>PACMAD clade</taxon>
        <taxon>Panicoideae</taxon>
        <taxon>Panicodae</taxon>
        <taxon>Paniceae</taxon>
        <taxon>Cenchrinae</taxon>
        <taxon>Setaria</taxon>
    </lineage>
</organism>
<dbReference type="SUPFAM" id="SSF48371">
    <property type="entry name" value="ARM repeat"/>
    <property type="match status" value="1"/>
</dbReference>
<feature type="domain" description="Pre-rRNA-processing protein RIX1 N-terminal" evidence="4">
    <location>
        <begin position="50"/>
        <end position="173"/>
    </location>
</feature>
<dbReference type="STRING" id="4555.K3Y203"/>
<comment type="similarity">
    <text evidence="2">Belongs to the RIX1/PELP1 family.</text>
</comment>
<dbReference type="GO" id="GO:0005634">
    <property type="term" value="C:nucleus"/>
    <property type="evidence" value="ECO:0000318"/>
    <property type="project" value="GO_Central"/>
</dbReference>
<comment type="subcellular location">
    <subcellularLocation>
        <location evidence="1">Nucleus</location>
    </subcellularLocation>
</comment>
<evidence type="ECO:0000256" key="2">
    <source>
        <dbReference type="ARBA" id="ARBA00010511"/>
    </source>
</evidence>
<accession>K3Y203</accession>
<evidence type="ECO:0000313" key="7">
    <source>
        <dbReference type="Proteomes" id="UP000004995"/>
    </source>
</evidence>
<dbReference type="GO" id="GO:0006364">
    <property type="term" value="P:rRNA processing"/>
    <property type="evidence" value="ECO:0000318"/>
    <property type="project" value="GO_Central"/>
</dbReference>
<dbReference type="AlphaFoldDB" id="K3Y203"/>